<organism evidence="4 5">
    <name type="scientific">Chelydra serpentina</name>
    <name type="common">Snapping turtle</name>
    <name type="synonym">Testudo serpentina</name>
    <dbReference type="NCBI Taxonomy" id="8475"/>
    <lineage>
        <taxon>Eukaryota</taxon>
        <taxon>Metazoa</taxon>
        <taxon>Chordata</taxon>
        <taxon>Craniata</taxon>
        <taxon>Vertebrata</taxon>
        <taxon>Euteleostomi</taxon>
        <taxon>Archelosauria</taxon>
        <taxon>Testudinata</taxon>
        <taxon>Testudines</taxon>
        <taxon>Cryptodira</taxon>
        <taxon>Durocryptodira</taxon>
        <taxon>Americhelydia</taxon>
        <taxon>Chelydroidea</taxon>
        <taxon>Chelydridae</taxon>
        <taxon>Chelydra</taxon>
    </lineage>
</organism>
<dbReference type="Gene3D" id="3.40.50.1000">
    <property type="entry name" value="HAD superfamily/HAD-like"/>
    <property type="match status" value="1"/>
</dbReference>
<dbReference type="AlphaFoldDB" id="A0A8C3S6E6"/>
<dbReference type="CDD" id="cd16415">
    <property type="entry name" value="HAD_dREG-2_like"/>
    <property type="match status" value="1"/>
</dbReference>
<evidence type="ECO:0000256" key="3">
    <source>
        <dbReference type="SAM" id="MobiDB-lite"/>
    </source>
</evidence>
<dbReference type="Pfam" id="PF00702">
    <property type="entry name" value="Hydrolase"/>
    <property type="match status" value="1"/>
</dbReference>
<protein>
    <recommendedName>
        <fullName evidence="2">Haloacid dehalogenase-like hydrolase domain-containing protein 3</fullName>
    </recommendedName>
</protein>
<dbReference type="PANTHER" id="PTHR46191:SF2">
    <property type="entry name" value="HALOACID DEHALOGENASE-LIKE HYDROLASE DOMAIN-CONTAINING PROTEIN 3"/>
    <property type="match status" value="1"/>
</dbReference>
<dbReference type="GO" id="GO:0005634">
    <property type="term" value="C:nucleus"/>
    <property type="evidence" value="ECO:0007669"/>
    <property type="project" value="TreeGrafter"/>
</dbReference>
<evidence type="ECO:0000256" key="1">
    <source>
        <dbReference type="ARBA" id="ARBA00007958"/>
    </source>
</evidence>
<dbReference type="NCBIfam" id="TIGR02252">
    <property type="entry name" value="DREG-2"/>
    <property type="match status" value="1"/>
</dbReference>
<dbReference type="SUPFAM" id="SSF56784">
    <property type="entry name" value="HAD-like"/>
    <property type="match status" value="1"/>
</dbReference>
<evidence type="ECO:0000313" key="5">
    <source>
        <dbReference type="Proteomes" id="UP000694403"/>
    </source>
</evidence>
<dbReference type="NCBIfam" id="TIGR01509">
    <property type="entry name" value="HAD-SF-IA-v3"/>
    <property type="match status" value="1"/>
</dbReference>
<evidence type="ECO:0000256" key="2">
    <source>
        <dbReference type="ARBA" id="ARBA00015556"/>
    </source>
</evidence>
<sequence>MGSKGKLQEWSRAPPRQHKHLGLGDRSHQWRGWTYVRERERETLSLSLAIAAHPAWKGRASRFPSCLSLNEAMLRLRLLTWDVKDTLLRLRRPVGENYSAAARVHEVHVQPEALDKSFHQAYRAQSKHFPNYGLSQGLSSKQWWVDVVKQTFRLAGVHEDRLLTTIAERLYREFCSAQNWELLPGARETLRQCHRLGIRMAVISNFDKRLETILSHCNLRHHFEFVLTSEEAGFAKPDQRIFQQALHISGVAPQQAAHVGDNYVKDYRAARDVGMHSFLLTRAGRANNWELEVPKQHVLPSLPHLLSVIEKG</sequence>
<dbReference type="NCBIfam" id="TIGR01549">
    <property type="entry name" value="HAD-SF-IA-v1"/>
    <property type="match status" value="1"/>
</dbReference>
<dbReference type="InterPro" id="IPR006439">
    <property type="entry name" value="HAD-SF_hydro_IA"/>
</dbReference>
<reference evidence="4" key="1">
    <citation type="submission" date="2025-08" db="UniProtKB">
        <authorList>
            <consortium name="Ensembl"/>
        </authorList>
    </citation>
    <scope>IDENTIFICATION</scope>
</reference>
<dbReference type="SFLD" id="SFLDS00003">
    <property type="entry name" value="Haloacid_Dehalogenase"/>
    <property type="match status" value="1"/>
</dbReference>
<feature type="region of interest" description="Disordered" evidence="3">
    <location>
        <begin position="1"/>
        <end position="23"/>
    </location>
</feature>
<name>A0A8C3S6E6_CHESE</name>
<dbReference type="PANTHER" id="PTHR46191">
    <property type="match status" value="1"/>
</dbReference>
<comment type="similarity">
    <text evidence="1">Belongs to the HAD-like hydrolase superfamily.</text>
</comment>
<proteinExistence type="inferred from homology"/>
<accession>A0A8C3S6E6</accession>
<dbReference type="InterPro" id="IPR051828">
    <property type="entry name" value="HAD-like_hydrolase_domain"/>
</dbReference>
<dbReference type="Gene3D" id="1.10.150.720">
    <property type="entry name" value="Haloacid dehalogenase-like hydrolase"/>
    <property type="match status" value="1"/>
</dbReference>
<dbReference type="InterPro" id="IPR036412">
    <property type="entry name" value="HAD-like_sf"/>
</dbReference>
<dbReference type="InterPro" id="IPR044924">
    <property type="entry name" value="HAD-SF_hydro_IA_REG-2-like_cap"/>
</dbReference>
<dbReference type="Ensembl" id="ENSCSRT00000009755.1">
    <property type="protein sequence ID" value="ENSCSRP00000009424.1"/>
    <property type="gene ID" value="ENSCSRG00000007074.1"/>
</dbReference>
<keyword evidence="5" id="KW-1185">Reference proteome</keyword>
<dbReference type="InterPro" id="IPR011949">
    <property type="entry name" value="HAD-SF_hydro_IA_REG-2-like"/>
</dbReference>
<evidence type="ECO:0000313" key="4">
    <source>
        <dbReference type="Ensembl" id="ENSCSRP00000009424.1"/>
    </source>
</evidence>
<dbReference type="Proteomes" id="UP000694403">
    <property type="component" value="Unplaced"/>
</dbReference>
<dbReference type="InterPro" id="IPR023214">
    <property type="entry name" value="HAD_sf"/>
</dbReference>
<reference evidence="4" key="2">
    <citation type="submission" date="2025-09" db="UniProtKB">
        <authorList>
            <consortium name="Ensembl"/>
        </authorList>
    </citation>
    <scope>IDENTIFICATION</scope>
</reference>
<dbReference type="SFLD" id="SFLDG01129">
    <property type="entry name" value="C1.5:_HAD__Beta-PGM__Phosphata"/>
    <property type="match status" value="1"/>
</dbReference>
<dbReference type="PRINTS" id="PR00413">
    <property type="entry name" value="HADHALOGNASE"/>
</dbReference>
<dbReference type="SFLD" id="SFLDG01135">
    <property type="entry name" value="C1.5.6:_HAD__Beta-PGM__Phospha"/>
    <property type="match status" value="1"/>
</dbReference>